<name>A0A645ARL2_9ZZZZ</name>
<organism evidence="2">
    <name type="scientific">bioreactor metagenome</name>
    <dbReference type="NCBI Taxonomy" id="1076179"/>
    <lineage>
        <taxon>unclassified sequences</taxon>
        <taxon>metagenomes</taxon>
        <taxon>ecological metagenomes</taxon>
    </lineage>
</organism>
<feature type="region of interest" description="Disordered" evidence="1">
    <location>
        <begin position="100"/>
        <end position="209"/>
    </location>
</feature>
<sequence length="526" mass="54089">MARTAGQRRAPSRHRPLGARSGRGRAVAAGGQRQELAVAQRRRSACRHPALGCAGRRAQDIAGRCIGQLPGACEGRVGRSACRCAAGLAGGGADRARIVRRRRSRAHAGGRAAGGPAACASAGGAQGGLPRLAGAAGRAARRAAQGQPPGAGGGRGRRHHRPHADPRGAGRCTRRTAHTHPHRRGRAFDARRRQHGPGAGPSAGVAVRRSGRTAPARCALCTTGAALPRRQDSVAGRRCAAIRLGNAVGQRLATDGANALGHALARRGARVDRGRFSAAGGPHRHARQTPGGAARLWSAVSGGCGHLAASGAVSGAARGGRVAGHSAAQRGRVPCPCAGRTAHRAVGRMARRTGACAAQPAPRLGRGAWCCGLWAHACRSAGCGAHAQHTPHARCCRCCPAAHWRRCCAQLLAGAARQARHRNARPVPAAAWHARGHAHHPHRPTLCTAARPGRAVRAGIQQPQRPAISGGPVGHAGRRCMAASARACHRAAGVRYIVHHSHIRRGAVAGLHDRGRHAGNALHCGR</sequence>
<protein>
    <submittedName>
        <fullName evidence="2">Uncharacterized protein</fullName>
    </submittedName>
</protein>
<evidence type="ECO:0000256" key="1">
    <source>
        <dbReference type="SAM" id="MobiDB-lite"/>
    </source>
</evidence>
<gene>
    <name evidence="2" type="ORF">SDC9_102496</name>
</gene>
<feature type="compositionally biased region" description="Low complexity" evidence="1">
    <location>
        <begin position="109"/>
        <end position="148"/>
    </location>
</feature>
<reference evidence="2" key="1">
    <citation type="submission" date="2019-08" db="EMBL/GenBank/DDBJ databases">
        <authorList>
            <person name="Kucharzyk K."/>
            <person name="Murdoch R.W."/>
            <person name="Higgins S."/>
            <person name="Loffler F."/>
        </authorList>
    </citation>
    <scope>NUCLEOTIDE SEQUENCE</scope>
</reference>
<dbReference type="AlphaFoldDB" id="A0A645ARL2"/>
<dbReference type="EMBL" id="VSSQ01015394">
    <property type="protein sequence ID" value="MPM55699.1"/>
    <property type="molecule type" value="Genomic_DNA"/>
</dbReference>
<feature type="region of interest" description="Disordered" evidence="1">
    <location>
        <begin position="1"/>
        <end position="32"/>
    </location>
</feature>
<feature type="compositionally biased region" description="Low complexity" evidence="1">
    <location>
        <begin position="18"/>
        <end position="32"/>
    </location>
</feature>
<evidence type="ECO:0000313" key="2">
    <source>
        <dbReference type="EMBL" id="MPM55699.1"/>
    </source>
</evidence>
<feature type="compositionally biased region" description="Basic residues" evidence="1">
    <location>
        <begin position="172"/>
        <end position="185"/>
    </location>
</feature>
<proteinExistence type="predicted"/>
<accession>A0A645ARL2</accession>
<comment type="caution">
    <text evidence="2">The sequence shown here is derived from an EMBL/GenBank/DDBJ whole genome shotgun (WGS) entry which is preliminary data.</text>
</comment>